<feature type="active site" description="Proton donor/acceptor" evidence="5">
    <location>
        <position position="147"/>
    </location>
</feature>
<gene>
    <name evidence="9" type="primary">xth</name>
    <name evidence="9" type="ORF">ENK44_05785</name>
</gene>
<keyword evidence="2 6" id="KW-0479">Metal-binding</keyword>
<name>A0A7V4WVB8_CALAY</name>
<dbReference type="GO" id="GO:0046872">
    <property type="term" value="F:metal ion binding"/>
    <property type="evidence" value="ECO:0007669"/>
    <property type="project" value="UniProtKB-KW"/>
</dbReference>
<feature type="site" description="Important for catalytic activity" evidence="7">
    <location>
        <position position="218"/>
    </location>
</feature>
<feature type="active site" description="Proton acceptor" evidence="5">
    <location>
        <position position="244"/>
    </location>
</feature>
<dbReference type="InterPro" id="IPR005135">
    <property type="entry name" value="Endo/exonuclease/phosphatase"/>
</dbReference>
<evidence type="ECO:0000256" key="7">
    <source>
        <dbReference type="PIRSR" id="PIRSR604808-3"/>
    </source>
</evidence>
<evidence type="ECO:0000256" key="1">
    <source>
        <dbReference type="ARBA" id="ARBA00007092"/>
    </source>
</evidence>
<feature type="active site" evidence="5">
    <location>
        <position position="107"/>
    </location>
</feature>
<dbReference type="PROSITE" id="PS51435">
    <property type="entry name" value="AP_NUCLEASE_F1_4"/>
    <property type="match status" value="1"/>
</dbReference>
<evidence type="ECO:0000259" key="8">
    <source>
        <dbReference type="Pfam" id="PF03372"/>
    </source>
</evidence>
<dbReference type="NCBIfam" id="TIGR00633">
    <property type="entry name" value="xth"/>
    <property type="match status" value="1"/>
</dbReference>
<comment type="caution">
    <text evidence="9">The sequence shown here is derived from an EMBL/GenBank/DDBJ whole genome shotgun (WGS) entry which is preliminary data.</text>
</comment>
<reference evidence="9" key="1">
    <citation type="journal article" date="2020" name="mSystems">
        <title>Genome- and Community-Level Interaction Insights into Carbon Utilization and Element Cycling Functions of Hydrothermarchaeota in Hydrothermal Sediment.</title>
        <authorList>
            <person name="Zhou Z."/>
            <person name="Liu Y."/>
            <person name="Xu W."/>
            <person name="Pan J."/>
            <person name="Luo Z.H."/>
            <person name="Li M."/>
        </authorList>
    </citation>
    <scope>NUCLEOTIDE SEQUENCE [LARGE SCALE GENOMIC DNA]</scope>
    <source>
        <strain evidence="9">HyVt-577</strain>
    </source>
</reference>
<dbReference type="SUPFAM" id="SSF56219">
    <property type="entry name" value="DNase I-like"/>
    <property type="match status" value="1"/>
</dbReference>
<feature type="binding site" evidence="6">
    <location>
        <position position="7"/>
    </location>
    <ligand>
        <name>Mg(2+)</name>
        <dbReference type="ChEBI" id="CHEBI:18420"/>
        <label>1</label>
    </ligand>
</feature>
<keyword evidence="6" id="KW-0464">Manganese</keyword>
<dbReference type="AlphaFoldDB" id="A0A7V4WVB8"/>
<feature type="domain" description="Endonuclease/exonuclease/phosphatase" evidence="8">
    <location>
        <begin position="4"/>
        <end position="244"/>
    </location>
</feature>
<keyword evidence="3 9" id="KW-0378">Hydrolase</keyword>
<dbReference type="EC" id="3.1.11.2" evidence="9"/>
<dbReference type="InterPro" id="IPR004808">
    <property type="entry name" value="AP_endonuc_1"/>
</dbReference>
<keyword evidence="4 6" id="KW-0460">Magnesium</keyword>
<comment type="cofactor">
    <cofactor evidence="6">
        <name>Mg(2+)</name>
        <dbReference type="ChEBI" id="CHEBI:18420"/>
    </cofactor>
    <cofactor evidence="6">
        <name>Mn(2+)</name>
        <dbReference type="ChEBI" id="CHEBI:29035"/>
    </cofactor>
    <text evidence="6">Probably binds two magnesium or manganese ions per subunit.</text>
</comment>
<dbReference type="InterPro" id="IPR036691">
    <property type="entry name" value="Endo/exonu/phosph_ase_sf"/>
</dbReference>
<dbReference type="Proteomes" id="UP000885779">
    <property type="component" value="Unassembled WGS sequence"/>
</dbReference>
<dbReference type="GO" id="GO:0006284">
    <property type="term" value="P:base-excision repair"/>
    <property type="evidence" value="ECO:0007669"/>
    <property type="project" value="TreeGrafter"/>
</dbReference>
<evidence type="ECO:0000256" key="5">
    <source>
        <dbReference type="PIRSR" id="PIRSR604808-1"/>
    </source>
</evidence>
<protein>
    <submittedName>
        <fullName evidence="9">Exodeoxyribonuclease III</fullName>
        <ecNumber evidence="9">3.1.11.2</ecNumber>
    </submittedName>
</protein>
<organism evidence="9">
    <name type="scientific">Caldithrix abyssi</name>
    <dbReference type="NCBI Taxonomy" id="187145"/>
    <lineage>
        <taxon>Bacteria</taxon>
        <taxon>Pseudomonadati</taxon>
        <taxon>Calditrichota</taxon>
        <taxon>Calditrichia</taxon>
        <taxon>Calditrichales</taxon>
        <taxon>Calditrichaceae</taxon>
        <taxon>Caldithrix</taxon>
    </lineage>
</organism>
<feature type="site" description="Transition state stabilizer" evidence="7">
    <location>
        <position position="149"/>
    </location>
</feature>
<dbReference type="Gene3D" id="3.60.10.10">
    <property type="entry name" value="Endonuclease/exonuclease/phosphatase"/>
    <property type="match status" value="1"/>
</dbReference>
<feature type="binding site" evidence="6">
    <location>
        <position position="243"/>
    </location>
    <ligand>
        <name>Mg(2+)</name>
        <dbReference type="ChEBI" id="CHEBI:18420"/>
        <label>1</label>
    </ligand>
</feature>
<dbReference type="GO" id="GO:0003906">
    <property type="term" value="F:DNA-(apurinic or apyrimidinic site) endonuclease activity"/>
    <property type="evidence" value="ECO:0007669"/>
    <property type="project" value="TreeGrafter"/>
</dbReference>
<dbReference type="Pfam" id="PF03372">
    <property type="entry name" value="Exo_endo_phos"/>
    <property type="match status" value="1"/>
</dbReference>
<feature type="binding site" evidence="6">
    <location>
        <position position="244"/>
    </location>
    <ligand>
        <name>Mg(2+)</name>
        <dbReference type="ChEBI" id="CHEBI:18420"/>
        <label>1</label>
    </ligand>
</feature>
<evidence type="ECO:0000256" key="3">
    <source>
        <dbReference type="ARBA" id="ARBA00022801"/>
    </source>
</evidence>
<dbReference type="EMBL" id="DRQG01000054">
    <property type="protein sequence ID" value="HGY55186.1"/>
    <property type="molecule type" value="Genomic_DNA"/>
</dbReference>
<accession>A0A7V4WVB8</accession>
<sequence>MRIISWNVNGIRAAIRNGFMDWLDNENAEIICLQEVKATLEQTDSAFDKDGCTVIWNDASRAGYSGVATLSKPQPLNIWKGFGIEEFDHEGRIILTEYDKFFLYNIYFPNGQRDQERLDYKLRFYDAFLEHAQEIRKRGKAVITCGDFNTAHKEIDLKNPKANEKNSGFLPVERAWMDKFVEHGYVDTFRMFNREPDQYSWWTYRFGARKKNVGWRIDYFFIDEEHKDMVRTAFIDQQVMGSDHCPVGIELDV</sequence>
<feature type="binding site" evidence="6">
    <location>
        <position position="35"/>
    </location>
    <ligand>
        <name>Mg(2+)</name>
        <dbReference type="ChEBI" id="CHEBI:18420"/>
        <label>1</label>
    </ligand>
</feature>
<dbReference type="PANTHER" id="PTHR22748">
    <property type="entry name" value="AP ENDONUCLEASE"/>
    <property type="match status" value="1"/>
</dbReference>
<evidence type="ECO:0000313" key="9">
    <source>
        <dbReference type="EMBL" id="HGY55186.1"/>
    </source>
</evidence>
<dbReference type="FunFam" id="3.60.10.10:FF:000026">
    <property type="entry name" value="Exodeoxyribonuclease III"/>
    <property type="match status" value="1"/>
</dbReference>
<feature type="binding site" evidence="6">
    <location>
        <position position="149"/>
    </location>
    <ligand>
        <name>Mg(2+)</name>
        <dbReference type="ChEBI" id="CHEBI:18420"/>
        <label>1</label>
    </ligand>
</feature>
<evidence type="ECO:0000256" key="6">
    <source>
        <dbReference type="PIRSR" id="PIRSR604808-2"/>
    </source>
</evidence>
<proteinExistence type="inferred from homology"/>
<dbReference type="PANTHER" id="PTHR22748:SF6">
    <property type="entry name" value="DNA-(APURINIC OR APYRIMIDINIC SITE) ENDONUCLEASE"/>
    <property type="match status" value="1"/>
</dbReference>
<feature type="site" description="Interaction with DNA substrate" evidence="7">
    <location>
        <position position="244"/>
    </location>
</feature>
<comment type="similarity">
    <text evidence="1">Belongs to the DNA repair enzymes AP/ExoA family.</text>
</comment>
<feature type="binding site" evidence="6">
    <location>
        <position position="147"/>
    </location>
    <ligand>
        <name>Mg(2+)</name>
        <dbReference type="ChEBI" id="CHEBI:18420"/>
        <label>1</label>
    </ligand>
</feature>
<dbReference type="NCBIfam" id="TIGR00195">
    <property type="entry name" value="exoDNase_III"/>
    <property type="match status" value="1"/>
</dbReference>
<evidence type="ECO:0000256" key="2">
    <source>
        <dbReference type="ARBA" id="ARBA00022723"/>
    </source>
</evidence>
<evidence type="ECO:0000256" key="4">
    <source>
        <dbReference type="ARBA" id="ARBA00022842"/>
    </source>
</evidence>
<dbReference type="GO" id="GO:0008081">
    <property type="term" value="F:phosphoric diester hydrolase activity"/>
    <property type="evidence" value="ECO:0007669"/>
    <property type="project" value="TreeGrafter"/>
</dbReference>
<dbReference type="GO" id="GO:0008311">
    <property type="term" value="F:double-stranded DNA 3'-5' DNA exonuclease activity"/>
    <property type="evidence" value="ECO:0007669"/>
    <property type="project" value="UniProtKB-EC"/>
</dbReference>